<keyword evidence="1" id="KW-0695">RNA-directed DNA polymerase</keyword>
<name>A0A6G0ZJW0_APHCR</name>
<keyword evidence="2" id="KW-1185">Reference proteome</keyword>
<dbReference type="GO" id="GO:0003964">
    <property type="term" value="F:RNA-directed DNA polymerase activity"/>
    <property type="evidence" value="ECO:0007669"/>
    <property type="project" value="UniProtKB-KW"/>
</dbReference>
<proteinExistence type="predicted"/>
<comment type="caution">
    <text evidence="1">The sequence shown here is derived from an EMBL/GenBank/DDBJ whole genome shotgun (WGS) entry which is preliminary data.</text>
</comment>
<evidence type="ECO:0000313" key="1">
    <source>
        <dbReference type="EMBL" id="KAF0771468.1"/>
    </source>
</evidence>
<reference evidence="1 2" key="1">
    <citation type="submission" date="2019-08" db="EMBL/GenBank/DDBJ databases">
        <title>Whole genome of Aphis craccivora.</title>
        <authorList>
            <person name="Voronova N.V."/>
            <person name="Shulinski R.S."/>
            <person name="Bandarenka Y.V."/>
            <person name="Zhorov D.G."/>
            <person name="Warner D."/>
        </authorList>
    </citation>
    <scope>NUCLEOTIDE SEQUENCE [LARGE SCALE GENOMIC DNA]</scope>
    <source>
        <strain evidence="1">180601</strain>
        <tissue evidence="1">Whole Body</tissue>
    </source>
</reference>
<gene>
    <name evidence="1" type="ORF">FWK35_00004597</name>
</gene>
<keyword evidence="1" id="KW-0808">Transferase</keyword>
<sequence>MIQYELTQNQFFDFNSNNNQLGIDLAVTKFSDIIFKAAKDFSNQWRHTNIVSIPKPNKSKFDIKNYGPISLISKLSKLIKKASAIVYGAIIYNSTTRKKSQYPGLIHNQGMHLATGAFRTIPVDSIRFYSDDLPLYYRC</sequence>
<organism evidence="1 2">
    <name type="scientific">Aphis craccivora</name>
    <name type="common">Cowpea aphid</name>
    <dbReference type="NCBI Taxonomy" id="307492"/>
    <lineage>
        <taxon>Eukaryota</taxon>
        <taxon>Metazoa</taxon>
        <taxon>Ecdysozoa</taxon>
        <taxon>Arthropoda</taxon>
        <taxon>Hexapoda</taxon>
        <taxon>Insecta</taxon>
        <taxon>Pterygota</taxon>
        <taxon>Neoptera</taxon>
        <taxon>Paraneoptera</taxon>
        <taxon>Hemiptera</taxon>
        <taxon>Sternorrhyncha</taxon>
        <taxon>Aphidomorpha</taxon>
        <taxon>Aphidoidea</taxon>
        <taxon>Aphididae</taxon>
        <taxon>Aphidini</taxon>
        <taxon>Aphis</taxon>
        <taxon>Aphis</taxon>
    </lineage>
</organism>
<accession>A0A6G0ZJW0</accession>
<dbReference type="AlphaFoldDB" id="A0A6G0ZJW0"/>
<dbReference type="EMBL" id="VUJU01000290">
    <property type="protein sequence ID" value="KAF0771468.1"/>
    <property type="molecule type" value="Genomic_DNA"/>
</dbReference>
<protein>
    <submittedName>
        <fullName evidence="1">RNA-directed DNA polymerase from mobile element jockey</fullName>
    </submittedName>
</protein>
<evidence type="ECO:0000313" key="2">
    <source>
        <dbReference type="Proteomes" id="UP000478052"/>
    </source>
</evidence>
<keyword evidence="1" id="KW-0548">Nucleotidyltransferase</keyword>
<dbReference type="Proteomes" id="UP000478052">
    <property type="component" value="Unassembled WGS sequence"/>
</dbReference>